<evidence type="ECO:0000256" key="1">
    <source>
        <dbReference type="SAM" id="MobiDB-lite"/>
    </source>
</evidence>
<gene>
    <name evidence="2" type="ORF">J7T18_02510</name>
</gene>
<sequence>MTIKDPITGESLVRSNHPILPDDGLDHSPCHIERFNSAARARTKAPYQPEPKPQKQR</sequence>
<dbReference type="Proteomes" id="UP000674270">
    <property type="component" value="Unassembled WGS sequence"/>
</dbReference>
<reference evidence="2" key="1">
    <citation type="submission" date="2021-03" db="EMBL/GenBank/DDBJ databases">
        <authorList>
            <person name="Stanton E."/>
        </authorList>
    </citation>
    <scope>NUCLEOTIDE SEQUENCE</scope>
    <source>
        <strain evidence="2">2020EL-00113</strain>
    </source>
</reference>
<dbReference type="EMBL" id="JAGKLY010000001">
    <property type="protein sequence ID" value="MBQ0267167.1"/>
    <property type="molecule type" value="Genomic_DNA"/>
</dbReference>
<feature type="region of interest" description="Disordered" evidence="1">
    <location>
        <begin position="1"/>
        <end position="57"/>
    </location>
</feature>
<evidence type="ECO:0000313" key="3">
    <source>
        <dbReference type="Proteomes" id="UP000674270"/>
    </source>
</evidence>
<comment type="caution">
    <text evidence="2">The sequence shown here is derived from an EMBL/GenBank/DDBJ whole genome shotgun (WGS) entry which is preliminary data.</text>
</comment>
<name>A0A8I2AH42_9GAMM</name>
<evidence type="ECO:0000313" key="2">
    <source>
        <dbReference type="EMBL" id="MBQ0267167.1"/>
    </source>
</evidence>
<dbReference type="AlphaFoldDB" id="A0A8I2AH42"/>
<accession>A0A8I2AH42</accession>
<feature type="compositionally biased region" description="Basic and acidic residues" evidence="1">
    <location>
        <begin position="24"/>
        <end position="34"/>
    </location>
</feature>
<dbReference type="RefSeq" id="WP_181468551.1">
    <property type="nucleotide sequence ID" value="NZ_JBFSYD010000001.1"/>
</dbReference>
<protein>
    <submittedName>
        <fullName evidence="2">Palmdelphin</fullName>
    </submittedName>
</protein>
<proteinExistence type="predicted"/>
<organism evidence="2 3">
    <name type="scientific">Providencia huaxiensis</name>
    <dbReference type="NCBI Taxonomy" id="2027290"/>
    <lineage>
        <taxon>Bacteria</taxon>
        <taxon>Pseudomonadati</taxon>
        <taxon>Pseudomonadota</taxon>
        <taxon>Gammaproteobacteria</taxon>
        <taxon>Enterobacterales</taxon>
        <taxon>Morganellaceae</taxon>
        <taxon>Providencia</taxon>
    </lineage>
</organism>